<dbReference type="PANTHER" id="PTHR33347:SF31">
    <property type="entry name" value="PROTEIN SOB FIVE-LIKE 1"/>
    <property type="match status" value="1"/>
</dbReference>
<evidence type="ECO:0000313" key="8">
    <source>
        <dbReference type="EMBL" id="KAL3636154.1"/>
    </source>
</evidence>
<feature type="compositionally biased region" description="Basic and acidic residues" evidence="7">
    <location>
        <begin position="44"/>
        <end position="53"/>
    </location>
</feature>
<evidence type="ECO:0000313" key="9">
    <source>
        <dbReference type="Proteomes" id="UP001632038"/>
    </source>
</evidence>
<reference evidence="9" key="1">
    <citation type="journal article" date="2024" name="IScience">
        <title>Strigolactones Initiate the Formation of Haustorium-like Structures in Castilleja.</title>
        <authorList>
            <person name="Buerger M."/>
            <person name="Peterson D."/>
            <person name="Chory J."/>
        </authorList>
    </citation>
    <scope>NUCLEOTIDE SEQUENCE [LARGE SCALE GENOMIC DNA]</scope>
</reference>
<dbReference type="PANTHER" id="PTHR33347">
    <property type="entry name" value="OSJNBA0091C07.3 PROTEIN"/>
    <property type="match status" value="1"/>
</dbReference>
<keyword evidence="4" id="KW-0932">Cytokinin signaling pathway</keyword>
<dbReference type="GO" id="GO:0009691">
    <property type="term" value="P:cytokinin biosynthetic process"/>
    <property type="evidence" value="ECO:0007669"/>
    <property type="project" value="UniProtKB-KW"/>
</dbReference>
<evidence type="ECO:0000256" key="3">
    <source>
        <dbReference type="ARBA" id="ARBA00022712"/>
    </source>
</evidence>
<accession>A0ABD3D4E1</accession>
<feature type="region of interest" description="Disordered" evidence="7">
    <location>
        <begin position="21"/>
        <end position="124"/>
    </location>
</feature>
<proteinExistence type="inferred from homology"/>
<evidence type="ECO:0000256" key="6">
    <source>
        <dbReference type="ARBA" id="ARBA00024199"/>
    </source>
</evidence>
<dbReference type="GO" id="GO:0005737">
    <property type="term" value="C:cytoplasm"/>
    <property type="evidence" value="ECO:0007669"/>
    <property type="project" value="UniProtKB-SubCell"/>
</dbReference>
<protein>
    <submittedName>
        <fullName evidence="8">Uncharacterized protein</fullName>
    </submittedName>
</protein>
<comment type="subcellular location">
    <subcellularLocation>
        <location evidence="1">Cytoplasm</location>
    </subcellularLocation>
</comment>
<evidence type="ECO:0000256" key="4">
    <source>
        <dbReference type="ARBA" id="ARBA00022864"/>
    </source>
</evidence>
<gene>
    <name evidence="8" type="ORF">CASFOL_020701</name>
</gene>
<dbReference type="AlphaFoldDB" id="A0ABD3D4E1"/>
<sequence length="124" mass="13804">MDSSKILEGAEECCSSESGWTMYIASPGHEHDDRADDDDVSDDVSVRECTKDDGDVDSDDSMASDASSGPGYQKLNLFGEGKTDEIKCVDKKKYNQHEDKKKNHEQKIEKSRHGENSEGRSKKI</sequence>
<dbReference type="Proteomes" id="UP001632038">
    <property type="component" value="Unassembled WGS sequence"/>
</dbReference>
<keyword evidence="2" id="KW-0963">Cytoplasm</keyword>
<evidence type="ECO:0000256" key="2">
    <source>
        <dbReference type="ARBA" id="ARBA00022490"/>
    </source>
</evidence>
<comment type="similarity">
    <text evidence="6">Belongs to the SOFL plant protein family.</text>
</comment>
<keyword evidence="5" id="KW-0539">Nucleus</keyword>
<keyword evidence="9" id="KW-1185">Reference proteome</keyword>
<name>A0ABD3D4E1_9LAMI</name>
<evidence type="ECO:0000256" key="1">
    <source>
        <dbReference type="ARBA" id="ARBA00004496"/>
    </source>
</evidence>
<organism evidence="8 9">
    <name type="scientific">Castilleja foliolosa</name>
    <dbReference type="NCBI Taxonomy" id="1961234"/>
    <lineage>
        <taxon>Eukaryota</taxon>
        <taxon>Viridiplantae</taxon>
        <taxon>Streptophyta</taxon>
        <taxon>Embryophyta</taxon>
        <taxon>Tracheophyta</taxon>
        <taxon>Spermatophyta</taxon>
        <taxon>Magnoliopsida</taxon>
        <taxon>eudicotyledons</taxon>
        <taxon>Gunneridae</taxon>
        <taxon>Pentapetalae</taxon>
        <taxon>asterids</taxon>
        <taxon>lamiids</taxon>
        <taxon>Lamiales</taxon>
        <taxon>Orobanchaceae</taxon>
        <taxon>Pedicularideae</taxon>
        <taxon>Castillejinae</taxon>
        <taxon>Castilleja</taxon>
    </lineage>
</organism>
<dbReference type="GO" id="GO:0009736">
    <property type="term" value="P:cytokinin-activated signaling pathway"/>
    <property type="evidence" value="ECO:0007669"/>
    <property type="project" value="UniProtKB-KW"/>
</dbReference>
<dbReference type="InterPro" id="IPR044670">
    <property type="entry name" value="SOFL"/>
</dbReference>
<dbReference type="EMBL" id="JAVIJP010000027">
    <property type="protein sequence ID" value="KAL3636154.1"/>
    <property type="molecule type" value="Genomic_DNA"/>
</dbReference>
<keyword evidence="3" id="KW-0203">Cytokinin biosynthesis</keyword>
<feature type="compositionally biased region" description="Basic and acidic residues" evidence="7">
    <location>
        <begin position="81"/>
        <end position="124"/>
    </location>
</feature>
<evidence type="ECO:0000256" key="7">
    <source>
        <dbReference type="SAM" id="MobiDB-lite"/>
    </source>
</evidence>
<comment type="caution">
    <text evidence="8">The sequence shown here is derived from an EMBL/GenBank/DDBJ whole genome shotgun (WGS) entry which is preliminary data.</text>
</comment>
<evidence type="ECO:0000256" key="5">
    <source>
        <dbReference type="ARBA" id="ARBA00023242"/>
    </source>
</evidence>